<dbReference type="AlphaFoldDB" id="A0A1M6UK14"/>
<name>A0A1M6UK14_9BACL</name>
<sequence length="236" mass="26827">MKYIHYILAIILILSLSGCTPSAQINHKTNDSPHPTIFIKSSTGYNIPSTIKNPIQAAEAAMTWKLSDGEIVHANNKNIINDINIGDLSIVRIQIPKIYPQNIDYILILEYTNQKWILRGVLGTILQNPAPNNELANPYANMMYSLANAYKVGHFAEFYTPKILINIAQVPLNFVNLPMGQKYQLKSGQIVHVFSQSNETILYFNYGGQWLIFASQMNKKQIIEFANSIKIYRYFN</sequence>
<dbReference type="Proteomes" id="UP000184016">
    <property type="component" value="Unassembled WGS sequence"/>
</dbReference>
<keyword evidence="1" id="KW-0732">Signal</keyword>
<reference evidence="3" key="1">
    <citation type="submission" date="2016-11" db="EMBL/GenBank/DDBJ databases">
        <authorList>
            <person name="Varghese N."/>
            <person name="Submissions S."/>
        </authorList>
    </citation>
    <scope>NUCLEOTIDE SEQUENCE [LARGE SCALE GENOMIC DNA]</scope>
    <source>
        <strain evidence="3">USBA-503</strain>
    </source>
</reference>
<proteinExistence type="predicted"/>
<keyword evidence="3" id="KW-1185">Reference proteome</keyword>
<dbReference type="RefSeq" id="WP_072874696.1">
    <property type="nucleotide sequence ID" value="NZ_FRAF01000020.1"/>
</dbReference>
<protein>
    <recommendedName>
        <fullName evidence="4">Lipoprotein</fullName>
    </recommendedName>
</protein>
<dbReference type="PROSITE" id="PS51257">
    <property type="entry name" value="PROKAR_LIPOPROTEIN"/>
    <property type="match status" value="1"/>
</dbReference>
<evidence type="ECO:0000313" key="3">
    <source>
        <dbReference type="Proteomes" id="UP000184016"/>
    </source>
</evidence>
<feature type="signal peptide" evidence="1">
    <location>
        <begin position="1"/>
        <end position="23"/>
    </location>
</feature>
<dbReference type="EMBL" id="FRAF01000020">
    <property type="protein sequence ID" value="SHK69493.1"/>
    <property type="molecule type" value="Genomic_DNA"/>
</dbReference>
<evidence type="ECO:0000256" key="1">
    <source>
        <dbReference type="SAM" id="SignalP"/>
    </source>
</evidence>
<organism evidence="2 3">
    <name type="scientific">Alicyclobacillus tolerans</name>
    <dbReference type="NCBI Taxonomy" id="90970"/>
    <lineage>
        <taxon>Bacteria</taxon>
        <taxon>Bacillati</taxon>
        <taxon>Bacillota</taxon>
        <taxon>Bacilli</taxon>
        <taxon>Bacillales</taxon>
        <taxon>Alicyclobacillaceae</taxon>
        <taxon>Alicyclobacillus</taxon>
    </lineage>
</organism>
<feature type="chain" id="PRO_5009921371" description="Lipoprotein" evidence="1">
    <location>
        <begin position="24"/>
        <end position="236"/>
    </location>
</feature>
<accession>A0A1M6UK14</accession>
<evidence type="ECO:0000313" key="2">
    <source>
        <dbReference type="EMBL" id="SHK69493.1"/>
    </source>
</evidence>
<evidence type="ECO:0008006" key="4">
    <source>
        <dbReference type="Google" id="ProtNLM"/>
    </source>
</evidence>
<gene>
    <name evidence="2" type="ORF">SAMN05443507_1209</name>
</gene>